<keyword evidence="5 12" id="KW-0547">Nucleotide-binding</keyword>
<reference evidence="16" key="1">
    <citation type="submission" date="2017-09" db="EMBL/GenBank/DDBJ databases">
        <title>Depth-based differentiation of microbial function through sediment-hosted aquifers and enrichment of novel symbionts in the deep terrestrial subsurface.</title>
        <authorList>
            <person name="Probst A.J."/>
            <person name="Ladd B."/>
            <person name="Jarett J.K."/>
            <person name="Geller-Mcgrath D.E."/>
            <person name="Sieber C.M.K."/>
            <person name="Emerson J.B."/>
            <person name="Anantharaman K."/>
            <person name="Thomas B.C."/>
            <person name="Malmstrom R."/>
            <person name="Stieglmeier M."/>
            <person name="Klingl A."/>
            <person name="Woyke T."/>
            <person name="Ryan C.M."/>
            <person name="Banfield J.F."/>
        </authorList>
    </citation>
    <scope>NUCLEOTIDE SEQUENCE [LARGE SCALE GENOMIC DNA]</scope>
</reference>
<dbReference type="SUPFAM" id="SSF51998">
    <property type="entry name" value="PFL-like glycyl radical enzymes"/>
    <property type="match status" value="1"/>
</dbReference>
<keyword evidence="4 13" id="KW-0237">DNA synthesis</keyword>
<evidence type="ECO:0000256" key="3">
    <source>
        <dbReference type="ARBA" id="ARBA00022628"/>
    </source>
</evidence>
<evidence type="ECO:0000256" key="6">
    <source>
        <dbReference type="ARBA" id="ARBA00022840"/>
    </source>
</evidence>
<dbReference type="EC" id="1.17.4.1" evidence="13"/>
<accession>A0A2H0X1W0</accession>
<dbReference type="InterPro" id="IPR008926">
    <property type="entry name" value="RNR_R1-su_N"/>
</dbReference>
<dbReference type="Pfam" id="PF02867">
    <property type="entry name" value="Ribonuc_red_lgC"/>
    <property type="match status" value="1"/>
</dbReference>
<dbReference type="PRINTS" id="PR01183">
    <property type="entry name" value="RIBORDTASEM1"/>
</dbReference>
<comment type="function">
    <text evidence="13">Catalyzes the reduction of ribonucleotides to deoxyribonucleotides. May function to provide a pool of deoxyribonucleotide precursors for DNA repair during oxygen limitation and/or for immediate growth after restoration of oxygen.</text>
</comment>
<dbReference type="PANTHER" id="PTHR43371">
    <property type="entry name" value="VITAMIN B12-DEPENDENT RIBONUCLEOTIDE REDUCTASE"/>
    <property type="match status" value="1"/>
</dbReference>
<gene>
    <name evidence="15" type="ORF">COT54_00780</name>
</gene>
<dbReference type="Gene3D" id="3.20.70.20">
    <property type="match status" value="1"/>
</dbReference>
<evidence type="ECO:0000259" key="14">
    <source>
        <dbReference type="PROSITE" id="PS51161"/>
    </source>
</evidence>
<comment type="cofactor">
    <cofactor evidence="1 13">
        <name>adenosylcob(III)alamin</name>
        <dbReference type="ChEBI" id="CHEBI:18408"/>
    </cofactor>
</comment>
<evidence type="ECO:0000313" key="15">
    <source>
        <dbReference type="EMBL" id="PIS18159.1"/>
    </source>
</evidence>
<comment type="similarity">
    <text evidence="2 13">Belongs to the ribonucleoside diphosphate reductase class-2 family.</text>
</comment>
<feature type="domain" description="ATP-cone" evidence="14">
    <location>
        <begin position="13"/>
        <end position="106"/>
    </location>
</feature>
<sequence>LSDLQVGGVEATMKVIKRSDKVQELDVAKIADSIFLAAQDVGGTDDKLAKKLAKEVIARIDKHYGRIKKVTTAEIGDMVERVLLEKTHYKTAKAYILNREKKRQVEAAKRALGVHDDVGLSLNALLVAKEKYLLRDTDGEARESVGGMFDRVAKFLASCEKPKDRKIWQEKFSKIMKEQRFMPGGRTLANSGSANNQLANCFVMPMPDDIEGIFESLKESSILKKYGGGVGFTFGHIRPKGDSVSTTSGAAAGPVALMQLINDASDIYLQAGKRRSGNMVTLPITHPDIIDFIHCKESGYNYPHINFSVAITNKFIEAVKNNSEWELINPRTGLVTSKVSARGLMEEAARMAWKNGDPGLIFIDEIEKHNPTPNVGRLETVNLCGEQPLLSYEACNLGSVNLSVHVQENHKSQILKFSNGDTEIDYKKLEESVRIGVRMLDDVVSVCTYPLKKVADTVHGNRKIGLGIMGWADMLVKLHVAYDSPKALELASEVMKFVQDIGHDESAKLGKEKGSFPNFKGSRWQKNGYKYFRNATVTTIAPTGTIS</sequence>
<dbReference type="GO" id="GO:0009263">
    <property type="term" value="P:deoxyribonucleotide biosynthetic process"/>
    <property type="evidence" value="ECO:0007669"/>
    <property type="project" value="UniProtKB-KW"/>
</dbReference>
<dbReference type="Pfam" id="PF00317">
    <property type="entry name" value="Ribonuc_red_lgN"/>
    <property type="match status" value="1"/>
</dbReference>
<keyword evidence="3 13" id="KW-0846">Cobalamin</keyword>
<feature type="non-terminal residue" evidence="15">
    <location>
        <position position="547"/>
    </location>
</feature>
<feature type="non-terminal residue" evidence="15">
    <location>
        <position position="1"/>
    </location>
</feature>
<dbReference type="Proteomes" id="UP000229574">
    <property type="component" value="Unassembled WGS sequence"/>
</dbReference>
<name>A0A2H0X1W0_9BACT</name>
<evidence type="ECO:0000256" key="11">
    <source>
        <dbReference type="ARBA" id="ARBA00047754"/>
    </source>
</evidence>
<evidence type="ECO:0000256" key="9">
    <source>
        <dbReference type="ARBA" id="ARBA00023157"/>
    </source>
</evidence>
<evidence type="ECO:0000256" key="5">
    <source>
        <dbReference type="ARBA" id="ARBA00022741"/>
    </source>
</evidence>
<evidence type="ECO:0000256" key="1">
    <source>
        <dbReference type="ARBA" id="ARBA00001922"/>
    </source>
</evidence>
<dbReference type="NCBIfam" id="TIGR02504">
    <property type="entry name" value="NrdJ_Z"/>
    <property type="match status" value="1"/>
</dbReference>
<evidence type="ECO:0000313" key="16">
    <source>
        <dbReference type="Proteomes" id="UP000229574"/>
    </source>
</evidence>
<dbReference type="InterPro" id="IPR050862">
    <property type="entry name" value="RdRp_reductase_class-2"/>
</dbReference>
<dbReference type="InterPro" id="IPR005144">
    <property type="entry name" value="ATP-cone_dom"/>
</dbReference>
<keyword evidence="7 13" id="KW-0560">Oxidoreductase</keyword>
<dbReference type="InterPro" id="IPR013509">
    <property type="entry name" value="RNR_lsu_N"/>
</dbReference>
<evidence type="ECO:0000256" key="4">
    <source>
        <dbReference type="ARBA" id="ARBA00022634"/>
    </source>
</evidence>
<dbReference type="AlphaFoldDB" id="A0A2H0X1W0"/>
<evidence type="ECO:0000256" key="12">
    <source>
        <dbReference type="PROSITE-ProRule" id="PRU00492"/>
    </source>
</evidence>
<proteinExistence type="inferred from homology"/>
<dbReference type="PROSITE" id="PS51161">
    <property type="entry name" value="ATP_CONE"/>
    <property type="match status" value="1"/>
</dbReference>
<dbReference type="EMBL" id="PEYY01000032">
    <property type="protein sequence ID" value="PIS18159.1"/>
    <property type="molecule type" value="Genomic_DNA"/>
</dbReference>
<dbReference type="UniPathway" id="UPA00326"/>
<dbReference type="GO" id="GO:0071897">
    <property type="term" value="P:DNA biosynthetic process"/>
    <property type="evidence" value="ECO:0007669"/>
    <property type="project" value="UniProtKB-KW"/>
</dbReference>
<keyword evidence="8" id="KW-0215">Deoxyribonucleotide synthesis</keyword>
<keyword evidence="10 13" id="KW-0170">Cobalt</keyword>
<evidence type="ECO:0000256" key="8">
    <source>
        <dbReference type="ARBA" id="ARBA00023116"/>
    </source>
</evidence>
<dbReference type="PANTHER" id="PTHR43371:SF1">
    <property type="entry name" value="RIBONUCLEOSIDE-DIPHOSPHATE REDUCTASE"/>
    <property type="match status" value="1"/>
</dbReference>
<dbReference type="SUPFAM" id="SSF48168">
    <property type="entry name" value="R1 subunit of ribonucleotide reductase, N-terminal domain"/>
    <property type="match status" value="1"/>
</dbReference>
<organism evidence="15 16">
    <name type="scientific">Candidatus Collierbacteria bacterium CG09_land_8_20_14_0_10_46_12</name>
    <dbReference type="NCBI Taxonomy" id="1974533"/>
    <lineage>
        <taxon>Bacteria</taxon>
        <taxon>Candidatus Collieribacteriota</taxon>
    </lineage>
</organism>
<dbReference type="CDD" id="cd02888">
    <property type="entry name" value="RNR_II_dimer"/>
    <property type="match status" value="1"/>
</dbReference>
<evidence type="ECO:0000256" key="13">
    <source>
        <dbReference type="RuleBase" id="RU364064"/>
    </source>
</evidence>
<evidence type="ECO:0000256" key="10">
    <source>
        <dbReference type="ARBA" id="ARBA00023285"/>
    </source>
</evidence>
<dbReference type="InterPro" id="IPR000788">
    <property type="entry name" value="RNR_lg_C"/>
</dbReference>
<dbReference type="GO" id="GO:0031419">
    <property type="term" value="F:cobalamin binding"/>
    <property type="evidence" value="ECO:0007669"/>
    <property type="project" value="UniProtKB-KW"/>
</dbReference>
<comment type="catalytic activity">
    <reaction evidence="11 13">
        <text>a 2'-deoxyribonucleoside 5'-diphosphate + [thioredoxin]-disulfide + H2O = a ribonucleoside 5'-diphosphate + [thioredoxin]-dithiol</text>
        <dbReference type="Rhea" id="RHEA:23252"/>
        <dbReference type="Rhea" id="RHEA-COMP:10698"/>
        <dbReference type="Rhea" id="RHEA-COMP:10700"/>
        <dbReference type="ChEBI" id="CHEBI:15377"/>
        <dbReference type="ChEBI" id="CHEBI:29950"/>
        <dbReference type="ChEBI" id="CHEBI:50058"/>
        <dbReference type="ChEBI" id="CHEBI:57930"/>
        <dbReference type="ChEBI" id="CHEBI:73316"/>
        <dbReference type="EC" id="1.17.4.1"/>
    </reaction>
</comment>
<comment type="caution">
    <text evidence="15">The sequence shown here is derived from an EMBL/GenBank/DDBJ whole genome shotgun (WGS) entry which is preliminary data.</text>
</comment>
<dbReference type="InterPro" id="IPR013344">
    <property type="entry name" value="RNR_NrdJ/NrdZ"/>
</dbReference>
<evidence type="ECO:0000256" key="7">
    <source>
        <dbReference type="ARBA" id="ARBA00023002"/>
    </source>
</evidence>
<evidence type="ECO:0000256" key="2">
    <source>
        <dbReference type="ARBA" id="ARBA00007405"/>
    </source>
</evidence>
<dbReference type="GO" id="GO:0005524">
    <property type="term" value="F:ATP binding"/>
    <property type="evidence" value="ECO:0007669"/>
    <property type="project" value="UniProtKB-UniRule"/>
</dbReference>
<keyword evidence="9" id="KW-1015">Disulfide bond</keyword>
<dbReference type="GO" id="GO:0004748">
    <property type="term" value="F:ribonucleoside-diphosphate reductase activity, thioredoxin disulfide as acceptor"/>
    <property type="evidence" value="ECO:0007669"/>
    <property type="project" value="UniProtKB-EC"/>
</dbReference>
<keyword evidence="6 12" id="KW-0067">ATP-binding</keyword>
<dbReference type="Pfam" id="PF03477">
    <property type="entry name" value="ATP-cone"/>
    <property type="match status" value="1"/>
</dbReference>
<protein>
    <recommendedName>
        <fullName evidence="13">Vitamin B12-dependent ribonucleotide reductase</fullName>
        <ecNumber evidence="13">1.17.4.1</ecNumber>
    </recommendedName>
</protein>